<dbReference type="InterPro" id="IPR039424">
    <property type="entry name" value="SBP_5"/>
</dbReference>
<dbReference type="InterPro" id="IPR030678">
    <property type="entry name" value="Peptide/Ni-bd"/>
</dbReference>
<dbReference type="Proteomes" id="UP001055156">
    <property type="component" value="Unassembled WGS sequence"/>
</dbReference>
<evidence type="ECO:0000313" key="6">
    <source>
        <dbReference type="Proteomes" id="UP001055156"/>
    </source>
</evidence>
<comment type="subcellular location">
    <subcellularLocation>
        <location evidence="1">Periplasm</location>
    </subcellularLocation>
</comment>
<protein>
    <submittedName>
        <fullName evidence="5">Nickel-binding periplasmic protein</fullName>
    </submittedName>
</protein>
<dbReference type="CDD" id="cd08490">
    <property type="entry name" value="PBP2_NikA_DppA_OppA_like_3"/>
    <property type="match status" value="1"/>
</dbReference>
<evidence type="ECO:0000313" key="5">
    <source>
        <dbReference type="EMBL" id="GJE28900.1"/>
    </source>
</evidence>
<accession>A0ABQ4TFJ0</accession>
<name>A0ABQ4TFJ0_METOR</name>
<dbReference type="PIRSF" id="PIRSF002741">
    <property type="entry name" value="MppA"/>
    <property type="match status" value="1"/>
</dbReference>
<proteinExistence type="inferred from homology"/>
<dbReference type="PANTHER" id="PTHR30290">
    <property type="entry name" value="PERIPLASMIC BINDING COMPONENT OF ABC TRANSPORTER"/>
    <property type="match status" value="1"/>
</dbReference>
<comment type="similarity">
    <text evidence="2">Belongs to the bacterial solute-binding protein 5 family.</text>
</comment>
<organism evidence="5 6">
    <name type="scientific">Methylobacterium organophilum</name>
    <dbReference type="NCBI Taxonomy" id="410"/>
    <lineage>
        <taxon>Bacteria</taxon>
        <taxon>Pseudomonadati</taxon>
        <taxon>Pseudomonadota</taxon>
        <taxon>Alphaproteobacteria</taxon>
        <taxon>Hyphomicrobiales</taxon>
        <taxon>Methylobacteriaceae</taxon>
        <taxon>Methylobacterium</taxon>
    </lineage>
</organism>
<dbReference type="SUPFAM" id="SSF53850">
    <property type="entry name" value="Periplasmic binding protein-like II"/>
    <property type="match status" value="1"/>
</dbReference>
<evidence type="ECO:0000256" key="2">
    <source>
        <dbReference type="ARBA" id="ARBA00005695"/>
    </source>
</evidence>
<feature type="chain" id="PRO_5047086623" evidence="3">
    <location>
        <begin position="26"/>
        <end position="524"/>
    </location>
</feature>
<comment type="caution">
    <text evidence="5">The sequence shown here is derived from an EMBL/GenBank/DDBJ whole genome shotgun (WGS) entry which is preliminary data.</text>
</comment>
<evidence type="ECO:0000256" key="3">
    <source>
        <dbReference type="SAM" id="SignalP"/>
    </source>
</evidence>
<dbReference type="RefSeq" id="WP_238312918.1">
    <property type="nucleotide sequence ID" value="NZ_BPQV01000012.1"/>
</dbReference>
<feature type="signal peptide" evidence="3">
    <location>
        <begin position="1"/>
        <end position="25"/>
    </location>
</feature>
<reference evidence="5" key="2">
    <citation type="submission" date="2021-08" db="EMBL/GenBank/DDBJ databases">
        <authorList>
            <person name="Tani A."/>
            <person name="Ola A."/>
            <person name="Ogura Y."/>
            <person name="Katsura K."/>
            <person name="Hayashi T."/>
        </authorList>
    </citation>
    <scope>NUCLEOTIDE SEQUENCE</scope>
    <source>
        <strain evidence="5">NBRC 15689</strain>
    </source>
</reference>
<keyword evidence="3" id="KW-0732">Signal</keyword>
<reference evidence="5" key="1">
    <citation type="journal article" date="2021" name="Front. Microbiol.">
        <title>Comprehensive Comparative Genomics and Phenotyping of Methylobacterium Species.</title>
        <authorList>
            <person name="Alessa O."/>
            <person name="Ogura Y."/>
            <person name="Fujitani Y."/>
            <person name="Takami H."/>
            <person name="Hayashi T."/>
            <person name="Sahin N."/>
            <person name="Tani A."/>
        </authorList>
    </citation>
    <scope>NUCLEOTIDE SEQUENCE</scope>
    <source>
        <strain evidence="5">NBRC 15689</strain>
    </source>
</reference>
<evidence type="ECO:0000259" key="4">
    <source>
        <dbReference type="Pfam" id="PF00496"/>
    </source>
</evidence>
<dbReference type="Gene3D" id="3.40.190.10">
    <property type="entry name" value="Periplasmic binding protein-like II"/>
    <property type="match status" value="1"/>
</dbReference>
<feature type="domain" description="Solute-binding protein family 5" evidence="4">
    <location>
        <begin position="82"/>
        <end position="438"/>
    </location>
</feature>
<dbReference type="PANTHER" id="PTHR30290:SF83">
    <property type="entry name" value="ABC TRANSPORTER SUBSTRATE-BINDING PROTEIN"/>
    <property type="match status" value="1"/>
</dbReference>
<dbReference type="Pfam" id="PF00496">
    <property type="entry name" value="SBP_bac_5"/>
    <property type="match status" value="1"/>
</dbReference>
<dbReference type="EMBL" id="BPQV01000012">
    <property type="protein sequence ID" value="GJE28900.1"/>
    <property type="molecule type" value="Genomic_DNA"/>
</dbReference>
<evidence type="ECO:0000256" key="1">
    <source>
        <dbReference type="ARBA" id="ARBA00004418"/>
    </source>
</evidence>
<keyword evidence="6" id="KW-1185">Reference proteome</keyword>
<dbReference type="InterPro" id="IPR000914">
    <property type="entry name" value="SBP_5_dom"/>
</dbReference>
<gene>
    <name evidence="5" type="primary">nikA</name>
    <name evidence="5" type="ORF">LKMONMHP_3774</name>
</gene>
<dbReference type="Gene3D" id="3.10.105.10">
    <property type="entry name" value="Dipeptide-binding Protein, Domain 3"/>
    <property type="match status" value="1"/>
</dbReference>
<sequence>MMFSHRQRRVVLRGLLRLAGFLALAAVPTAAGTAKDRNTAERTLIVVGPWEVAGLDPSSNGYAFTRLQVAETLVGVDAAGAPAPGLATGWTVSPDGLTWRFPLRTGVRFHDGAPLNADAAAGSLRRAQANVGPLSRVPIAAIAAEDDVVVVNLERPFALLPAFLANHTTIILAPASYDPSGRVVRMIGTGPYRATAIAPPLRIELERFDGWWGGCPPIARARYLAVGQGETRALMAESGEADVVVSILPVSLARLRRDPKLVVQTVTPPRTRLLKLNAGSPLFSDPRARRALSLALDRAGLAKVLLRNAGLGADQLFPPAVAGWHAEGLPPLTRDLVQARLLLAQAGWRPGPDGILERDGHRFSATLRTYSAWPELPPLAAAIQAQAREVGIDLAVSIGNTSDIPARHRDGSLDLGLVSRSFAMIPDPLGTLLQDFGPDGGDWGAMNWPSAETATLLDRLTVLVDPAERAPLQRRLAEILQAELPVIPVTWAELAVVANRRVAGVRADPLERSYGLAEMRWNTP</sequence>